<gene>
    <name evidence="1" type="ORF">EWE75_23710</name>
</gene>
<reference evidence="1 2" key="1">
    <citation type="submission" date="2019-02" db="EMBL/GenBank/DDBJ databases">
        <authorList>
            <person name="Li Y."/>
        </authorList>
    </citation>
    <scope>NUCLEOTIDE SEQUENCE [LARGE SCALE GENOMIC DNA]</scope>
    <source>
        <strain evidence="1 2">3-7</strain>
    </source>
</reference>
<protein>
    <submittedName>
        <fullName evidence="1">Uncharacterized protein</fullName>
    </submittedName>
</protein>
<keyword evidence="2" id="KW-1185">Reference proteome</keyword>
<sequence>MSLVSARTGNVIQMRLRISHAIIVEPAENNYWVWRLYRWKGQPLGTRCEYGSRELVIDSARDYSQRTGLPAFYRAAVGDVPIPMKRGGRRTPR</sequence>
<accession>A0A4Q6XRG0</accession>
<evidence type="ECO:0000313" key="2">
    <source>
        <dbReference type="Proteomes" id="UP000292085"/>
    </source>
</evidence>
<name>A0A4Q6XRG0_9SPHN</name>
<proteinExistence type="predicted"/>
<comment type="caution">
    <text evidence="1">The sequence shown here is derived from an EMBL/GenBank/DDBJ whole genome shotgun (WGS) entry which is preliminary data.</text>
</comment>
<dbReference type="RefSeq" id="WP_130160514.1">
    <property type="nucleotide sequence ID" value="NZ_SGIS01000094.1"/>
</dbReference>
<evidence type="ECO:0000313" key="1">
    <source>
        <dbReference type="EMBL" id="RZF59077.1"/>
    </source>
</evidence>
<organism evidence="1 2">
    <name type="scientific">Sphingomonas populi</name>
    <dbReference type="NCBI Taxonomy" id="2484750"/>
    <lineage>
        <taxon>Bacteria</taxon>
        <taxon>Pseudomonadati</taxon>
        <taxon>Pseudomonadota</taxon>
        <taxon>Alphaproteobacteria</taxon>
        <taxon>Sphingomonadales</taxon>
        <taxon>Sphingomonadaceae</taxon>
        <taxon>Sphingomonas</taxon>
    </lineage>
</organism>
<dbReference type="Proteomes" id="UP000292085">
    <property type="component" value="Unassembled WGS sequence"/>
</dbReference>
<dbReference type="EMBL" id="SGIS01000094">
    <property type="protein sequence ID" value="RZF59077.1"/>
    <property type="molecule type" value="Genomic_DNA"/>
</dbReference>
<dbReference type="AlphaFoldDB" id="A0A4Q6XRG0"/>